<organism evidence="3 4">
    <name type="scientific">Paenibacillus agilis</name>
    <dbReference type="NCBI Taxonomy" id="3020863"/>
    <lineage>
        <taxon>Bacteria</taxon>
        <taxon>Bacillati</taxon>
        <taxon>Bacillota</taxon>
        <taxon>Bacilli</taxon>
        <taxon>Bacillales</taxon>
        <taxon>Paenibacillaceae</taxon>
        <taxon>Paenibacillus</taxon>
    </lineage>
</organism>
<evidence type="ECO:0000256" key="1">
    <source>
        <dbReference type="SAM" id="Coils"/>
    </source>
</evidence>
<evidence type="ECO:0000313" key="3">
    <source>
        <dbReference type="EMBL" id="TVX93816.1"/>
    </source>
</evidence>
<dbReference type="Proteomes" id="UP000318102">
    <property type="component" value="Unassembled WGS sequence"/>
</dbReference>
<evidence type="ECO:0000256" key="2">
    <source>
        <dbReference type="SAM" id="Phobius"/>
    </source>
</evidence>
<feature type="coiled-coil region" evidence="1">
    <location>
        <begin position="60"/>
        <end position="111"/>
    </location>
</feature>
<keyword evidence="4" id="KW-1185">Reference proteome</keyword>
<keyword evidence="1" id="KW-0175">Coiled coil</keyword>
<reference evidence="3 4" key="1">
    <citation type="submission" date="2019-07" db="EMBL/GenBank/DDBJ databases">
        <authorList>
            <person name="Kim J."/>
        </authorList>
    </citation>
    <scope>NUCLEOTIDE SEQUENCE [LARGE SCALE GENOMIC DNA]</scope>
    <source>
        <strain evidence="3 4">N4</strain>
    </source>
</reference>
<keyword evidence="2" id="KW-0472">Membrane</keyword>
<comment type="caution">
    <text evidence="3">The sequence shown here is derived from an EMBL/GenBank/DDBJ whole genome shotgun (WGS) entry which is preliminary data.</text>
</comment>
<evidence type="ECO:0000313" key="4">
    <source>
        <dbReference type="Proteomes" id="UP000318102"/>
    </source>
</evidence>
<dbReference type="RefSeq" id="WP_144990668.1">
    <property type="nucleotide sequence ID" value="NZ_VNJK01000001.1"/>
</dbReference>
<gene>
    <name evidence="3" type="ORF">FPZ44_12595</name>
</gene>
<dbReference type="EMBL" id="VNJK01000001">
    <property type="protein sequence ID" value="TVX93816.1"/>
    <property type="molecule type" value="Genomic_DNA"/>
</dbReference>
<name>A0A559J1U3_9BACL</name>
<protein>
    <submittedName>
        <fullName evidence="3">Uncharacterized protein</fullName>
    </submittedName>
</protein>
<proteinExistence type="predicted"/>
<keyword evidence="2" id="KW-0812">Transmembrane</keyword>
<accession>A0A559J1U3</accession>
<keyword evidence="2" id="KW-1133">Transmembrane helix</keyword>
<sequence>MTLLGIVIAIGISFISVYIAGPIGGVVIPALMFGLVFSTYLRTKEIHEDLKAIKAHYGILNEAEKAEIQMKQQLRNLYENEIDNKKYSPEMERINREIELELEEYHQKDKDKKDGEH</sequence>
<feature type="transmembrane region" description="Helical" evidence="2">
    <location>
        <begin position="6"/>
        <end position="37"/>
    </location>
</feature>
<dbReference type="OrthoDB" id="2666856at2"/>
<dbReference type="AlphaFoldDB" id="A0A559J1U3"/>